<sequence>MIYTLRPYGGPHAGSLHHVVHAETGAVIRNATRLEVKLWRHCQALEKANRNLQAQLDDMTAERDELDMQLAQQSATSETAI</sequence>
<dbReference type="AlphaFoldDB" id="A0AA50KRM6"/>
<dbReference type="RefSeq" id="WP_306762937.1">
    <property type="nucleotide sequence ID" value="NZ_CP118224.1"/>
</dbReference>
<accession>A0AA50KRM6</accession>
<dbReference type="EMBL" id="CP118224">
    <property type="protein sequence ID" value="WMC11702.1"/>
    <property type="molecule type" value="Genomic_DNA"/>
</dbReference>
<gene>
    <name evidence="2" type="ORF">PU634_04885</name>
</gene>
<proteinExistence type="predicted"/>
<reference evidence="2 3" key="1">
    <citation type="submission" date="2023-02" db="EMBL/GenBank/DDBJ databases">
        <title>Complete genome sequence of a novel bacterium Oceanimonas sp. NTOU-MSR1 isolated from marine coast sediment.</title>
        <authorList>
            <person name="Yang H.-T."/>
            <person name="Chen Y.-L."/>
            <person name="Ho Y.-N."/>
        </authorList>
    </citation>
    <scope>NUCLEOTIDE SEQUENCE [LARGE SCALE GENOMIC DNA]</scope>
    <source>
        <strain evidence="2 3">NTOU-MSR1</strain>
    </source>
</reference>
<organism evidence="2 3">
    <name type="scientific">Oceanimonas pelagia</name>
    <dbReference type="NCBI Taxonomy" id="3028314"/>
    <lineage>
        <taxon>Bacteria</taxon>
        <taxon>Pseudomonadati</taxon>
        <taxon>Pseudomonadota</taxon>
        <taxon>Gammaproteobacteria</taxon>
        <taxon>Aeromonadales</taxon>
        <taxon>Aeromonadaceae</taxon>
        <taxon>Oceanimonas</taxon>
    </lineage>
</organism>
<dbReference type="Proteomes" id="UP001223802">
    <property type="component" value="Chromosome"/>
</dbReference>
<evidence type="ECO:0000256" key="1">
    <source>
        <dbReference type="SAM" id="Coils"/>
    </source>
</evidence>
<name>A0AA50KRM6_9GAMM</name>
<keyword evidence="3" id="KW-1185">Reference proteome</keyword>
<keyword evidence="1" id="KW-0175">Coiled coil</keyword>
<evidence type="ECO:0000313" key="2">
    <source>
        <dbReference type="EMBL" id="WMC11702.1"/>
    </source>
</evidence>
<feature type="coiled-coil region" evidence="1">
    <location>
        <begin position="42"/>
        <end position="76"/>
    </location>
</feature>
<dbReference type="KEGG" id="ope:PU634_04885"/>
<protein>
    <submittedName>
        <fullName evidence="2">Uncharacterized protein</fullName>
    </submittedName>
</protein>
<evidence type="ECO:0000313" key="3">
    <source>
        <dbReference type="Proteomes" id="UP001223802"/>
    </source>
</evidence>